<feature type="region of interest" description="Disordered" evidence="1">
    <location>
        <begin position="124"/>
        <end position="151"/>
    </location>
</feature>
<evidence type="ECO:0000256" key="1">
    <source>
        <dbReference type="SAM" id="MobiDB-lite"/>
    </source>
</evidence>
<organism evidence="2 3">
    <name type="scientific">Peltaster fructicola</name>
    <dbReference type="NCBI Taxonomy" id="286661"/>
    <lineage>
        <taxon>Eukaryota</taxon>
        <taxon>Fungi</taxon>
        <taxon>Dikarya</taxon>
        <taxon>Ascomycota</taxon>
        <taxon>Pezizomycotina</taxon>
        <taxon>Dothideomycetes</taxon>
        <taxon>Dothideomycetes incertae sedis</taxon>
        <taxon>Peltaster</taxon>
    </lineage>
</organism>
<evidence type="ECO:0000313" key="2">
    <source>
        <dbReference type="EMBL" id="QIW97647.1"/>
    </source>
</evidence>
<sequence length="337" mass="36308">MVDPAPVVTLNTAQADQYFASSHYATTAAGQSPGALSNPFTPNASIPPTPGSLAGRKRSRGDIFAGDDEIEPDGSLPTPAEEPPAVQDEPMMGEGMALSYSLQAGNTAENQSAMERDGVRPTFQLKHASRPSMSSRKSQRRDTGASGTDDLAHLVLPSNMRDATQEPLIDEATRVLGISWTRMDSSEILLINQAAYNKFIQNHYPALKEVKVWFENSALPGYLVVATNAYTGGKEYYIFSHDLLEARLVSREASEVIPRLRLLPALELAAPAGHLTAETDSATTSQNEVNVVLEQAANGDKELRGRTCEPEHARDHSVESTQHSGGPLCSAHAMELD</sequence>
<gene>
    <name evidence="2" type="ORF">AMS68_003165</name>
</gene>
<keyword evidence="3" id="KW-1185">Reference proteome</keyword>
<dbReference type="Proteomes" id="UP000503462">
    <property type="component" value="Chromosome 2"/>
</dbReference>
<name>A0A6H0XSQ6_9PEZI</name>
<dbReference type="AlphaFoldDB" id="A0A6H0XSQ6"/>
<reference evidence="2 3" key="1">
    <citation type="journal article" date="2016" name="Sci. Rep.">
        <title>Peltaster fructicola genome reveals evolution from an invasive phytopathogen to an ectophytic parasite.</title>
        <authorList>
            <person name="Xu C."/>
            <person name="Chen H."/>
            <person name="Gleason M.L."/>
            <person name="Xu J.R."/>
            <person name="Liu H."/>
            <person name="Zhang R."/>
            <person name="Sun G."/>
        </authorList>
    </citation>
    <scope>NUCLEOTIDE SEQUENCE [LARGE SCALE GENOMIC DNA]</scope>
    <source>
        <strain evidence="2 3">LNHT1506</strain>
    </source>
</reference>
<dbReference type="EMBL" id="CP051140">
    <property type="protein sequence ID" value="QIW97647.1"/>
    <property type="molecule type" value="Genomic_DNA"/>
</dbReference>
<feature type="region of interest" description="Disordered" evidence="1">
    <location>
        <begin position="300"/>
        <end position="337"/>
    </location>
</feature>
<proteinExistence type="predicted"/>
<feature type="compositionally biased region" description="Polar residues" evidence="1">
    <location>
        <begin position="28"/>
        <end position="44"/>
    </location>
</feature>
<accession>A0A6H0XSQ6</accession>
<protein>
    <submittedName>
        <fullName evidence="2">Uncharacterized protein</fullName>
    </submittedName>
</protein>
<evidence type="ECO:0000313" key="3">
    <source>
        <dbReference type="Proteomes" id="UP000503462"/>
    </source>
</evidence>
<feature type="region of interest" description="Disordered" evidence="1">
    <location>
        <begin position="28"/>
        <end position="90"/>
    </location>
</feature>
<dbReference type="OrthoDB" id="5359669at2759"/>
<feature type="compositionally biased region" description="Basic and acidic residues" evidence="1">
    <location>
        <begin position="300"/>
        <end position="318"/>
    </location>
</feature>